<dbReference type="Proteomes" id="UP000183504">
    <property type="component" value="Unassembled WGS sequence"/>
</dbReference>
<reference evidence="2 3" key="1">
    <citation type="submission" date="2015-01" db="EMBL/GenBank/DDBJ databases">
        <authorList>
            <person name="Pelicic Vladimir"/>
        </authorList>
    </citation>
    <scope>NUCLEOTIDE SEQUENCE [LARGE SCALE GENOMIC DNA]</scope>
    <source>
        <strain evidence="2 3">2908</strain>
    </source>
</reference>
<evidence type="ECO:0000256" key="1">
    <source>
        <dbReference type="SAM" id="Phobius"/>
    </source>
</evidence>
<keyword evidence="1" id="KW-0472">Membrane</keyword>
<gene>
    <name evidence="2" type="ORF">SSV_1842</name>
</gene>
<feature type="transmembrane region" description="Helical" evidence="1">
    <location>
        <begin position="89"/>
        <end position="109"/>
    </location>
</feature>
<dbReference type="AlphaFoldDB" id="A0A0B7GN51"/>
<feature type="transmembrane region" description="Helical" evidence="1">
    <location>
        <begin position="61"/>
        <end position="83"/>
    </location>
</feature>
<proteinExistence type="predicted"/>
<protein>
    <submittedName>
        <fullName evidence="2">Uncharacterized protein</fullName>
    </submittedName>
</protein>
<evidence type="ECO:0000313" key="3">
    <source>
        <dbReference type="Proteomes" id="UP000183504"/>
    </source>
</evidence>
<organism evidence="2 3">
    <name type="scientific">Streptococcus sanguinis</name>
    <dbReference type="NCBI Taxonomy" id="1305"/>
    <lineage>
        <taxon>Bacteria</taxon>
        <taxon>Bacillati</taxon>
        <taxon>Bacillota</taxon>
        <taxon>Bacilli</taxon>
        <taxon>Lactobacillales</taxon>
        <taxon>Streptococcaceae</taxon>
        <taxon>Streptococcus</taxon>
    </lineage>
</organism>
<keyword evidence="1" id="KW-0812">Transmembrane</keyword>
<sequence>MNVLTKEYLKDTKRVYKDFCKKADDLEEAKDFIKNIPSDLLDEYKEVVFSEKRTNQVNIELVTNIVFSILFPSVAVYVAAVTIGVDNEVGSLLVAGILTVLFILELIYLDNKKKRIRSINLQRLFYFLENT</sequence>
<keyword evidence="1" id="KW-1133">Transmembrane helix</keyword>
<dbReference type="EMBL" id="CDMW01000001">
    <property type="protein sequence ID" value="CEL91121.1"/>
    <property type="molecule type" value="Genomic_DNA"/>
</dbReference>
<name>A0A0B7GN51_STRSA</name>
<accession>A0A0B7GN51</accession>
<evidence type="ECO:0000313" key="2">
    <source>
        <dbReference type="EMBL" id="CEL91121.1"/>
    </source>
</evidence>
<dbReference type="RefSeq" id="WP_072074576.1">
    <property type="nucleotide sequence ID" value="NZ_CDMW01000001.1"/>
</dbReference>